<dbReference type="AlphaFoldDB" id="A0A841EUH0"/>
<organism evidence="1 2">
    <name type="scientific">Arcicella rosea</name>
    <dbReference type="NCBI Taxonomy" id="502909"/>
    <lineage>
        <taxon>Bacteria</taxon>
        <taxon>Pseudomonadati</taxon>
        <taxon>Bacteroidota</taxon>
        <taxon>Cytophagia</taxon>
        <taxon>Cytophagales</taxon>
        <taxon>Flectobacillaceae</taxon>
        <taxon>Arcicella</taxon>
    </lineage>
</organism>
<comment type="caution">
    <text evidence="1">The sequence shown here is derived from an EMBL/GenBank/DDBJ whole genome shotgun (WGS) entry which is preliminary data.</text>
</comment>
<reference evidence="1 2" key="1">
    <citation type="submission" date="2020-08" db="EMBL/GenBank/DDBJ databases">
        <title>Functional genomics of gut bacteria from endangered species of beetles.</title>
        <authorList>
            <person name="Carlos-Shanley C."/>
        </authorList>
    </citation>
    <scope>NUCLEOTIDE SEQUENCE [LARGE SCALE GENOMIC DNA]</scope>
    <source>
        <strain evidence="1 2">S00070</strain>
    </source>
</reference>
<sequence>MSAFSLGIINNKKALQTLKSEELFYWLLDVGLSVLLENSLKTENQHPKSDDRHLKAKN</sequence>
<evidence type="ECO:0000313" key="2">
    <source>
        <dbReference type="Proteomes" id="UP000524404"/>
    </source>
</evidence>
<dbReference type="Proteomes" id="UP000524404">
    <property type="component" value="Unassembled WGS sequence"/>
</dbReference>
<dbReference type="EMBL" id="JACHKT010000034">
    <property type="protein sequence ID" value="MBB6005029.1"/>
    <property type="molecule type" value="Genomic_DNA"/>
</dbReference>
<proteinExistence type="predicted"/>
<accession>A0A841EUH0</accession>
<protein>
    <submittedName>
        <fullName evidence="1">Uncharacterized protein</fullName>
    </submittedName>
</protein>
<name>A0A841EUH0_9BACT</name>
<dbReference type="RefSeq" id="WP_184136478.1">
    <property type="nucleotide sequence ID" value="NZ_JACHKT010000034.1"/>
</dbReference>
<keyword evidence="2" id="KW-1185">Reference proteome</keyword>
<gene>
    <name evidence="1" type="ORF">HNP25_003700</name>
</gene>
<evidence type="ECO:0000313" key="1">
    <source>
        <dbReference type="EMBL" id="MBB6005029.1"/>
    </source>
</evidence>